<dbReference type="InterPro" id="IPR002889">
    <property type="entry name" value="WSC_carb-bd"/>
</dbReference>
<dbReference type="CDD" id="cd23668">
    <property type="entry name" value="GH55_beta13glucanase-like"/>
    <property type="match status" value="1"/>
</dbReference>
<evidence type="ECO:0000259" key="5">
    <source>
        <dbReference type="PROSITE" id="PS50206"/>
    </source>
</evidence>
<protein>
    <submittedName>
        <fullName evidence="8">Exo-1,3-beta-D-glucanase</fullName>
    </submittedName>
</protein>
<dbReference type="HOGENOM" id="CLU_002540_4_1_1"/>
<evidence type="ECO:0000256" key="3">
    <source>
        <dbReference type="ARBA" id="ARBA00044955"/>
    </source>
</evidence>
<dbReference type="EMBL" id="AMYD01001489">
    <property type="protein sequence ID" value="EQB52931.1"/>
    <property type="molecule type" value="Genomic_DNA"/>
</dbReference>
<dbReference type="InterPro" id="IPR001763">
    <property type="entry name" value="Rhodanese-like_dom"/>
</dbReference>
<dbReference type="InterPro" id="IPR052210">
    <property type="entry name" value="LysM1-like"/>
</dbReference>
<dbReference type="OrthoDB" id="1046782at2759"/>
<sequence>MLGDPFNRPVILAAESFSGLGVITSDVYVDNDVTWYLNQNNFLRSVRNFVIDVRPTPQWAYVCGGFMSDLVFVGGNFGVYFGNQQFTTSGLLFDSCRTGLQIHWDWGWTKQDTEFYNCAKGIVIVGGTGGPFSTGQGVDNSTALHIDNGGFQNCETIVLESHTNSVLYPGDATGLTNVLSWGFGKVADPSGETGFVNGANRTAPEAYPASLLVTDDIQPPAKFFHRTRPSYADPGNSQIFDVKALGAKGDGATDDTAVLNRILDVAANVSGIVYFPHGVYVIKDTSGLAHYRPGMAADHGHRLPVRGHGEPAGRSARGRRGVRRCVMEIQCMMSTVRGPTAGAVLVEWNVHESSQGSAGLWDSHIRVGGAKGSDLQNAECPKTVQNKNCIAASMMMHMTEKSSGYLENVWMWVADHDMEDADQIQINVYAARGILIESQGPTWLWGTAAEHAVLYQYQLSGAKNVVMGLIQTEAPYFQSSPKAPAPFEMGLVFKDDPNFADCSASSKTCATAWSLRMIDSTNIYVISGGLYTWFQDYSQECVNSGANDCQLSTFYVEQSFDVWVYNLITIGVIQMVTALNGQPVSAANNRNGFASSIVTWLGGANQTAGGRNVTGYTPHTRDDLAGNSFSEQCKTALTGTIACVNQAMQWTSLGYRGSLDNATLQDESSGAPLEMVSGYVWYGCNESCQTDTSSGRYCNDIIDEFAETETLDEMPDAELCFDCFTARVRMMQQITYSFFNTVPWYQTALEAIQTRCSVQGSTDVPPPLIVVPTPDPFCVSDKYYTTQAGDTCNYIALANDVSSANVLYAATAAGATRGCSDLPTDLSICLPLTCETYLLKSTDDCFSASATAGIEDITLYNSWIDDGCDNLHEANATLGSVVCASPLGGTYVPGTATNTSGIPGGGAANYSSIAVNPSGGATVAPKTTTECGVWYVAQPDDTCAFITMTFSIGLSLFAKMNPSVDAKTSGRCSASIVPGYAYCMSPVFNPDAGSSNASYTTNSHGCWSNLDNSSQVLLGPLWTDEGSMTLDACAKTCFKDRYSLAGLKGADTCLCGDQVSINSVQLSESECAASQSQDISLSTLSDDTKLTFQFVDMGCFANTALIAGSGPSAAWATNNTVSNCASFCLPVYLYFGVTNGDTCRCGTGVDAAATALDTDTNCNVVCTGRANMNCGGSAATHIYAARANPLPRPEVSPSLASLIASETTAPTA</sequence>
<feature type="region of interest" description="Disordered" evidence="4">
    <location>
        <begin position="300"/>
        <end position="319"/>
    </location>
</feature>
<feature type="domain" description="WSC" evidence="6">
    <location>
        <begin position="1093"/>
        <end position="1186"/>
    </location>
</feature>
<reference evidence="9" key="1">
    <citation type="journal article" date="2013" name="Mol. Plant Microbe Interact.">
        <title>Global aspects of pacC regulation of pathogenicity genes in Colletotrichum gloeosporioides as revealed by transcriptome analysis.</title>
        <authorList>
            <person name="Alkan N."/>
            <person name="Meng X."/>
            <person name="Friedlander G."/>
            <person name="Reuveni E."/>
            <person name="Sukno S."/>
            <person name="Sherman A."/>
            <person name="Thon M."/>
            <person name="Fluhr R."/>
            <person name="Prusky D."/>
        </authorList>
    </citation>
    <scope>NUCLEOTIDE SEQUENCE [LARGE SCALE GENOMIC DNA]</scope>
    <source>
        <strain evidence="9">Cg-14</strain>
    </source>
</reference>
<evidence type="ECO:0000256" key="2">
    <source>
        <dbReference type="ARBA" id="ARBA00023026"/>
    </source>
</evidence>
<dbReference type="AlphaFoldDB" id="T0LMM2"/>
<dbReference type="Gene3D" id="2.160.20.10">
    <property type="entry name" value="Single-stranded right-handed beta-helix, Pectin lyase-like"/>
    <property type="match status" value="3"/>
</dbReference>
<dbReference type="Gene3D" id="3.10.350.10">
    <property type="entry name" value="LysM domain"/>
    <property type="match status" value="1"/>
</dbReference>
<dbReference type="Pfam" id="PF12708">
    <property type="entry name" value="Pect-lyase_RHGA_epim"/>
    <property type="match status" value="3"/>
</dbReference>
<evidence type="ECO:0000256" key="4">
    <source>
        <dbReference type="SAM" id="MobiDB-lite"/>
    </source>
</evidence>
<dbReference type="PROSITE" id="PS51212">
    <property type="entry name" value="WSC"/>
    <property type="match status" value="1"/>
</dbReference>
<dbReference type="PROSITE" id="PS51782">
    <property type="entry name" value="LYSM"/>
    <property type="match status" value="2"/>
</dbReference>
<dbReference type="PANTHER" id="PTHR34997:SF16">
    <property type="entry name" value="LYSM DOMAIN-CONTAINING PROTEIN"/>
    <property type="match status" value="1"/>
</dbReference>
<dbReference type="InterPro" id="IPR012334">
    <property type="entry name" value="Pectin_lyas_fold"/>
</dbReference>
<dbReference type="STRING" id="1237896.T0LMM2"/>
<dbReference type="InterPro" id="IPR018392">
    <property type="entry name" value="LysM"/>
</dbReference>
<dbReference type="PROSITE" id="PS50206">
    <property type="entry name" value="RHODANESE_3"/>
    <property type="match status" value="1"/>
</dbReference>
<feature type="domain" description="LysM" evidence="7">
    <location>
        <begin position="782"/>
        <end position="830"/>
    </location>
</feature>
<evidence type="ECO:0000313" key="9">
    <source>
        <dbReference type="Proteomes" id="UP000015530"/>
    </source>
</evidence>
<dbReference type="InterPro" id="IPR011050">
    <property type="entry name" value="Pectin_lyase_fold/virulence"/>
</dbReference>
<dbReference type="OMA" id="VEIQDMM"/>
<keyword evidence="1" id="KW-0147">Chitin-binding</keyword>
<dbReference type="Proteomes" id="UP000015530">
    <property type="component" value="Unassembled WGS sequence"/>
</dbReference>
<evidence type="ECO:0000259" key="7">
    <source>
        <dbReference type="PROSITE" id="PS51782"/>
    </source>
</evidence>
<proteinExistence type="inferred from homology"/>
<evidence type="ECO:0000259" key="6">
    <source>
        <dbReference type="PROSITE" id="PS51212"/>
    </source>
</evidence>
<comment type="caution">
    <text evidence="8">The sequence shown here is derived from an EMBL/GenBank/DDBJ whole genome shotgun (WGS) entry which is preliminary data.</text>
</comment>
<keyword evidence="2" id="KW-0843">Virulence</keyword>
<dbReference type="InterPro" id="IPR024535">
    <property type="entry name" value="RHGA/B-epi-like_pectate_lyase"/>
</dbReference>
<dbReference type="GO" id="GO:0008061">
    <property type="term" value="F:chitin binding"/>
    <property type="evidence" value="ECO:0007669"/>
    <property type="project" value="UniProtKB-KW"/>
</dbReference>
<evidence type="ECO:0000256" key="1">
    <source>
        <dbReference type="ARBA" id="ARBA00022669"/>
    </source>
</evidence>
<feature type="domain" description="LysM" evidence="7">
    <location>
        <begin position="933"/>
        <end position="984"/>
    </location>
</feature>
<feature type="domain" description="Rhodanese" evidence="5">
    <location>
        <begin position="488"/>
        <end position="542"/>
    </location>
</feature>
<gene>
    <name evidence="8" type="ORF">CGLO_07401</name>
</gene>
<evidence type="ECO:0000313" key="8">
    <source>
        <dbReference type="EMBL" id="EQB52931.1"/>
    </source>
</evidence>
<organism evidence="8 9">
    <name type="scientific">Colletotrichum gloeosporioides (strain Cg-14)</name>
    <name type="common">Anthracnose fungus</name>
    <name type="synonym">Glomerella cingulata</name>
    <dbReference type="NCBI Taxonomy" id="1237896"/>
    <lineage>
        <taxon>Eukaryota</taxon>
        <taxon>Fungi</taxon>
        <taxon>Dikarya</taxon>
        <taxon>Ascomycota</taxon>
        <taxon>Pezizomycotina</taxon>
        <taxon>Sordariomycetes</taxon>
        <taxon>Hypocreomycetidae</taxon>
        <taxon>Glomerellales</taxon>
        <taxon>Glomerellaceae</taxon>
        <taxon>Colletotrichum</taxon>
        <taxon>Colletotrichum gloeosporioides species complex</taxon>
    </lineage>
</organism>
<dbReference type="SMART" id="SM00321">
    <property type="entry name" value="WSC"/>
    <property type="match status" value="2"/>
</dbReference>
<dbReference type="Pfam" id="PF01822">
    <property type="entry name" value="WSC"/>
    <property type="match status" value="2"/>
</dbReference>
<accession>T0LMM2</accession>
<name>T0LMM2_COLGC</name>
<dbReference type="InterPro" id="IPR036779">
    <property type="entry name" value="LysM_dom_sf"/>
</dbReference>
<comment type="similarity">
    <text evidence="3">Belongs to the secreted LysM effector family.</text>
</comment>
<dbReference type="SUPFAM" id="SSF51126">
    <property type="entry name" value="Pectin lyase-like"/>
    <property type="match status" value="2"/>
</dbReference>
<dbReference type="PANTHER" id="PTHR34997">
    <property type="entry name" value="AM15"/>
    <property type="match status" value="1"/>
</dbReference>